<keyword evidence="3" id="KW-1185">Reference proteome</keyword>
<dbReference type="AlphaFoldDB" id="L9VX96"/>
<sequence length="64" mass="7047">MAPSHTDHPHRTLAELFLSLLVGVVIVSLLELELVPALIILSGLVVIYLLYRLVTTAEEIAEKL</sequence>
<dbReference type="Proteomes" id="UP000011661">
    <property type="component" value="Unassembled WGS sequence"/>
</dbReference>
<accession>L9VX96</accession>
<keyword evidence="1" id="KW-0472">Membrane</keyword>
<gene>
    <name evidence="2" type="ORF">C495_16470</name>
</gene>
<comment type="caution">
    <text evidence="2">The sequence shown here is derived from an EMBL/GenBank/DDBJ whole genome shotgun (WGS) entry which is preliminary data.</text>
</comment>
<dbReference type="EMBL" id="AOHX01000051">
    <property type="protein sequence ID" value="ELY41621.1"/>
    <property type="molecule type" value="Genomic_DNA"/>
</dbReference>
<feature type="transmembrane region" description="Helical" evidence="1">
    <location>
        <begin position="36"/>
        <end position="54"/>
    </location>
</feature>
<organism evidence="2 3">
    <name type="scientific">Natronorubrum sulfidifaciens JCM 14089</name>
    <dbReference type="NCBI Taxonomy" id="1230460"/>
    <lineage>
        <taxon>Archaea</taxon>
        <taxon>Methanobacteriati</taxon>
        <taxon>Methanobacteriota</taxon>
        <taxon>Stenosarchaea group</taxon>
        <taxon>Halobacteria</taxon>
        <taxon>Halobacteriales</taxon>
        <taxon>Natrialbaceae</taxon>
        <taxon>Natronorubrum</taxon>
    </lineage>
</organism>
<feature type="transmembrane region" description="Helical" evidence="1">
    <location>
        <begin position="12"/>
        <end position="30"/>
    </location>
</feature>
<evidence type="ECO:0000256" key="1">
    <source>
        <dbReference type="SAM" id="Phobius"/>
    </source>
</evidence>
<keyword evidence="1" id="KW-0812">Transmembrane</keyword>
<evidence type="ECO:0000313" key="2">
    <source>
        <dbReference type="EMBL" id="ELY41621.1"/>
    </source>
</evidence>
<reference evidence="2 3" key="1">
    <citation type="journal article" date="2014" name="PLoS Genet.">
        <title>Phylogenetically driven sequencing of extremely halophilic archaea reveals strategies for static and dynamic osmo-response.</title>
        <authorList>
            <person name="Becker E.A."/>
            <person name="Seitzer P.M."/>
            <person name="Tritt A."/>
            <person name="Larsen D."/>
            <person name="Krusor M."/>
            <person name="Yao A.I."/>
            <person name="Wu D."/>
            <person name="Madern D."/>
            <person name="Eisen J.A."/>
            <person name="Darling A.E."/>
            <person name="Facciotti M.T."/>
        </authorList>
    </citation>
    <scope>NUCLEOTIDE SEQUENCE [LARGE SCALE GENOMIC DNA]</scope>
    <source>
        <strain evidence="2 3">JCM 14089</strain>
    </source>
</reference>
<name>L9VX96_9EURY</name>
<proteinExistence type="predicted"/>
<keyword evidence="1" id="KW-1133">Transmembrane helix</keyword>
<evidence type="ECO:0000313" key="3">
    <source>
        <dbReference type="Proteomes" id="UP000011661"/>
    </source>
</evidence>
<protein>
    <submittedName>
        <fullName evidence="2">Uncharacterized protein</fullName>
    </submittedName>
</protein>